<sequence>MPFLENLMERLNLQEKRNTYASIAAGILFASGWWMIFDVAARYPSMTDFHHAYHVCGVVGTLSMIMINMVSNGAIRGDSYSEEGCLGSRGARGWFFLGLVLAYIIPANTPQWPGVGLFTQNLCIFLSSLMFRFGRSEELWSS</sequence>
<protein>
    <submittedName>
        <fullName evidence="7">Transmembrane protein 50A</fullName>
    </submittedName>
</protein>
<reference evidence="7 8" key="1">
    <citation type="submission" date="2022-05" db="EMBL/GenBank/DDBJ databases">
        <title>A multi-omics perspective on studying reproductive biology in Daphnia sinensis.</title>
        <authorList>
            <person name="Jia J."/>
        </authorList>
    </citation>
    <scope>NUCLEOTIDE SEQUENCE [LARGE SCALE GENOMIC DNA]</scope>
    <source>
        <strain evidence="7 8">WSL</strain>
    </source>
</reference>
<dbReference type="GO" id="GO:0016020">
    <property type="term" value="C:membrane"/>
    <property type="evidence" value="ECO:0007669"/>
    <property type="project" value="UniProtKB-SubCell"/>
</dbReference>
<dbReference type="Proteomes" id="UP000820818">
    <property type="component" value="Linkage Group LG8"/>
</dbReference>
<evidence type="ECO:0000256" key="3">
    <source>
        <dbReference type="ARBA" id="ARBA00022692"/>
    </source>
</evidence>
<evidence type="ECO:0000313" key="7">
    <source>
        <dbReference type="EMBL" id="KAI9554576.1"/>
    </source>
</evidence>
<organism evidence="7 8">
    <name type="scientific">Daphnia sinensis</name>
    <dbReference type="NCBI Taxonomy" id="1820382"/>
    <lineage>
        <taxon>Eukaryota</taxon>
        <taxon>Metazoa</taxon>
        <taxon>Ecdysozoa</taxon>
        <taxon>Arthropoda</taxon>
        <taxon>Crustacea</taxon>
        <taxon>Branchiopoda</taxon>
        <taxon>Diplostraca</taxon>
        <taxon>Cladocera</taxon>
        <taxon>Anomopoda</taxon>
        <taxon>Daphniidae</taxon>
        <taxon>Daphnia</taxon>
        <taxon>Daphnia similis group</taxon>
    </lineage>
</organism>
<evidence type="ECO:0000256" key="6">
    <source>
        <dbReference type="SAM" id="Phobius"/>
    </source>
</evidence>
<dbReference type="AlphaFoldDB" id="A0AAD5L234"/>
<comment type="similarity">
    <text evidence="2">Belongs to the UPF0220 family.</text>
</comment>
<gene>
    <name evidence="7" type="ORF">GHT06_019849</name>
</gene>
<dbReference type="InterPro" id="IPR007919">
    <property type="entry name" value="UPF0220"/>
</dbReference>
<accession>A0AAD5L234</accession>
<evidence type="ECO:0000313" key="8">
    <source>
        <dbReference type="Proteomes" id="UP000820818"/>
    </source>
</evidence>
<feature type="transmembrane region" description="Helical" evidence="6">
    <location>
        <begin position="91"/>
        <end position="109"/>
    </location>
</feature>
<dbReference type="EMBL" id="WJBH02000008">
    <property type="protein sequence ID" value="KAI9554576.1"/>
    <property type="molecule type" value="Genomic_DNA"/>
</dbReference>
<feature type="transmembrane region" description="Helical" evidence="6">
    <location>
        <begin position="20"/>
        <end position="40"/>
    </location>
</feature>
<evidence type="ECO:0000256" key="2">
    <source>
        <dbReference type="ARBA" id="ARBA00005335"/>
    </source>
</evidence>
<evidence type="ECO:0000256" key="4">
    <source>
        <dbReference type="ARBA" id="ARBA00022989"/>
    </source>
</evidence>
<keyword evidence="5 6" id="KW-0472">Membrane</keyword>
<dbReference type="Pfam" id="PF05255">
    <property type="entry name" value="UPF0220"/>
    <property type="match status" value="1"/>
</dbReference>
<comment type="subcellular location">
    <subcellularLocation>
        <location evidence="1">Membrane</location>
        <topology evidence="1">Multi-pass membrane protein</topology>
    </subcellularLocation>
</comment>
<feature type="transmembrane region" description="Helical" evidence="6">
    <location>
        <begin position="52"/>
        <end position="70"/>
    </location>
</feature>
<evidence type="ECO:0000256" key="1">
    <source>
        <dbReference type="ARBA" id="ARBA00004141"/>
    </source>
</evidence>
<keyword evidence="3 6" id="KW-0812">Transmembrane</keyword>
<evidence type="ECO:0000256" key="5">
    <source>
        <dbReference type="ARBA" id="ARBA00023136"/>
    </source>
</evidence>
<dbReference type="PANTHER" id="PTHR13180">
    <property type="entry name" value="SMALL MEMBRANE PROTEIN-RELATED"/>
    <property type="match status" value="1"/>
</dbReference>
<name>A0AAD5L234_9CRUS</name>
<proteinExistence type="inferred from homology"/>
<comment type="caution">
    <text evidence="7">The sequence shown here is derived from an EMBL/GenBank/DDBJ whole genome shotgun (WGS) entry which is preliminary data.</text>
</comment>
<keyword evidence="8" id="KW-1185">Reference proteome</keyword>
<keyword evidence="4 6" id="KW-1133">Transmembrane helix</keyword>